<name>A0A1X2H1W5_SYNRA</name>
<dbReference type="CDD" id="cd23659">
    <property type="entry name" value="USP_At3g01520-like"/>
    <property type="match status" value="1"/>
</dbReference>
<dbReference type="AlphaFoldDB" id="A0A1X2H1W5"/>
<evidence type="ECO:0000313" key="4">
    <source>
        <dbReference type="Proteomes" id="UP000242180"/>
    </source>
</evidence>
<dbReference type="PANTHER" id="PTHR47815:SF1">
    <property type="entry name" value="UNIVERSAL STRESS PROTEIN A FAMILY PROTEIN C25B2.10"/>
    <property type="match status" value="1"/>
</dbReference>
<accession>A0A1X2H1W5</accession>
<dbReference type="Pfam" id="PF00582">
    <property type="entry name" value="Usp"/>
    <property type="match status" value="1"/>
</dbReference>
<dbReference type="PANTHER" id="PTHR47815">
    <property type="entry name" value="UNIVERSAL STRESS PROTEIN A FAMILY PROTEIN C25B2.10"/>
    <property type="match status" value="1"/>
</dbReference>
<feature type="region of interest" description="Disordered" evidence="1">
    <location>
        <begin position="204"/>
        <end position="261"/>
    </location>
</feature>
<evidence type="ECO:0000256" key="1">
    <source>
        <dbReference type="SAM" id="MobiDB-lite"/>
    </source>
</evidence>
<sequence length="261" mass="29209">MTAVAPKEKYVRGVSFDTMTDKDLPDFSFTLRGKTPGYKRTRRTRTFMVATDLANYSEYALNWASDEVMDDGDEIIVLRVVTVDMSDKKANLQSLLQHEEKQSRENAHKVMERIMADSGPEKKISVIIEFVIGKVQETIQHMISMYQPSLLIVGTRGLSEFKGMLLGSVSKYCLQHSPVPVAVVRPDDKIKKYKAKKNRLSGLMRLGSYSKSNTDDSSSSDEESNASSQGLAPIDKKLNRLSFMGRRSRSPSPSPSKSASR</sequence>
<reference evidence="3 4" key="1">
    <citation type="submission" date="2016-07" db="EMBL/GenBank/DDBJ databases">
        <title>Pervasive Adenine N6-methylation of Active Genes in Fungi.</title>
        <authorList>
            <consortium name="DOE Joint Genome Institute"/>
            <person name="Mondo S.J."/>
            <person name="Dannebaum R.O."/>
            <person name="Kuo R.C."/>
            <person name="Labutti K."/>
            <person name="Haridas S."/>
            <person name="Kuo A."/>
            <person name="Salamov A."/>
            <person name="Ahrendt S.R."/>
            <person name="Lipzen A."/>
            <person name="Sullivan W."/>
            <person name="Andreopoulos W.B."/>
            <person name="Clum A."/>
            <person name="Lindquist E."/>
            <person name="Daum C."/>
            <person name="Ramamoorthy G.K."/>
            <person name="Gryganskyi A."/>
            <person name="Culley D."/>
            <person name="Magnuson J.K."/>
            <person name="James T.Y."/>
            <person name="O'Malley M.A."/>
            <person name="Stajich J.E."/>
            <person name="Spatafora J.W."/>
            <person name="Visel A."/>
            <person name="Grigoriev I.V."/>
        </authorList>
    </citation>
    <scope>NUCLEOTIDE SEQUENCE [LARGE SCALE GENOMIC DNA]</scope>
    <source>
        <strain evidence="3 4">NRRL 2496</strain>
    </source>
</reference>
<organism evidence="3 4">
    <name type="scientific">Syncephalastrum racemosum</name>
    <name type="common">Filamentous fungus</name>
    <dbReference type="NCBI Taxonomy" id="13706"/>
    <lineage>
        <taxon>Eukaryota</taxon>
        <taxon>Fungi</taxon>
        <taxon>Fungi incertae sedis</taxon>
        <taxon>Mucoromycota</taxon>
        <taxon>Mucoromycotina</taxon>
        <taxon>Mucoromycetes</taxon>
        <taxon>Mucorales</taxon>
        <taxon>Syncephalastraceae</taxon>
        <taxon>Syncephalastrum</taxon>
    </lineage>
</organism>
<evidence type="ECO:0000313" key="3">
    <source>
        <dbReference type="EMBL" id="ORY91011.1"/>
    </source>
</evidence>
<dbReference type="InterPro" id="IPR006016">
    <property type="entry name" value="UspA"/>
</dbReference>
<gene>
    <name evidence="3" type="ORF">BCR43DRAFT_498355</name>
</gene>
<dbReference type="STRING" id="13706.A0A1X2H1W5"/>
<protein>
    <recommendedName>
        <fullName evidence="2">UspA domain-containing protein</fullName>
    </recommendedName>
</protein>
<feature type="domain" description="UspA" evidence="2">
    <location>
        <begin position="45"/>
        <end position="185"/>
    </location>
</feature>
<dbReference type="Proteomes" id="UP000242180">
    <property type="component" value="Unassembled WGS sequence"/>
</dbReference>
<dbReference type="PRINTS" id="PR01438">
    <property type="entry name" value="UNVRSLSTRESS"/>
</dbReference>
<feature type="compositionally biased region" description="Low complexity" evidence="1">
    <location>
        <begin position="208"/>
        <end position="217"/>
    </location>
</feature>
<dbReference type="OMA" id="KCVEYDP"/>
<dbReference type="SUPFAM" id="SSF52402">
    <property type="entry name" value="Adenine nucleotide alpha hydrolases-like"/>
    <property type="match status" value="1"/>
</dbReference>
<evidence type="ECO:0000259" key="2">
    <source>
        <dbReference type="Pfam" id="PF00582"/>
    </source>
</evidence>
<dbReference type="InterPro" id="IPR014729">
    <property type="entry name" value="Rossmann-like_a/b/a_fold"/>
</dbReference>
<keyword evidence="4" id="KW-1185">Reference proteome</keyword>
<dbReference type="InParanoid" id="A0A1X2H1W5"/>
<dbReference type="OrthoDB" id="843225at2759"/>
<proteinExistence type="predicted"/>
<dbReference type="InterPro" id="IPR006015">
    <property type="entry name" value="Universal_stress_UspA"/>
</dbReference>
<comment type="caution">
    <text evidence="3">The sequence shown here is derived from an EMBL/GenBank/DDBJ whole genome shotgun (WGS) entry which is preliminary data.</text>
</comment>
<dbReference type="Gene3D" id="3.40.50.620">
    <property type="entry name" value="HUPs"/>
    <property type="match status" value="1"/>
</dbReference>
<dbReference type="EMBL" id="MCGN01000011">
    <property type="protein sequence ID" value="ORY91011.1"/>
    <property type="molecule type" value="Genomic_DNA"/>
</dbReference>